<dbReference type="SUPFAM" id="SSF52540">
    <property type="entry name" value="P-loop containing nucleoside triphosphate hydrolases"/>
    <property type="match status" value="1"/>
</dbReference>
<dbReference type="EMBL" id="JAGSPJ010000001">
    <property type="protein sequence ID" value="MBR7798676.1"/>
    <property type="molecule type" value="Genomic_DNA"/>
</dbReference>
<gene>
    <name evidence="2" type="ORF">KDM90_01450</name>
</gene>
<accession>A0A941IDK7</accession>
<dbReference type="InterPro" id="IPR027417">
    <property type="entry name" value="P-loop_NTPase"/>
</dbReference>
<organism evidence="2 3">
    <name type="scientific">Undibacterium fentianense</name>
    <dbReference type="NCBI Taxonomy" id="2828728"/>
    <lineage>
        <taxon>Bacteria</taxon>
        <taxon>Pseudomonadati</taxon>
        <taxon>Pseudomonadota</taxon>
        <taxon>Betaproteobacteria</taxon>
        <taxon>Burkholderiales</taxon>
        <taxon>Oxalobacteraceae</taxon>
        <taxon>Undibacterium</taxon>
    </lineage>
</organism>
<name>A0A941IDK7_9BURK</name>
<feature type="domain" description="NadR/Ttd14 AAA" evidence="1">
    <location>
        <begin position="10"/>
        <end position="65"/>
    </location>
</feature>
<evidence type="ECO:0000259" key="1">
    <source>
        <dbReference type="Pfam" id="PF13521"/>
    </source>
</evidence>
<dbReference type="Pfam" id="PF13521">
    <property type="entry name" value="AAA_28"/>
    <property type="match status" value="1"/>
</dbReference>
<protein>
    <submittedName>
        <fullName evidence="2">AAA family ATPase</fullName>
    </submittedName>
</protein>
<keyword evidence="3" id="KW-1185">Reference proteome</keyword>
<dbReference type="Proteomes" id="UP000678545">
    <property type="component" value="Unassembled WGS sequence"/>
</dbReference>
<dbReference type="AlphaFoldDB" id="A0A941IDK7"/>
<dbReference type="RefSeq" id="WP_212673829.1">
    <property type="nucleotide sequence ID" value="NZ_JAGSPJ010000001.1"/>
</dbReference>
<evidence type="ECO:0000313" key="3">
    <source>
        <dbReference type="Proteomes" id="UP000678545"/>
    </source>
</evidence>
<dbReference type="InterPro" id="IPR038727">
    <property type="entry name" value="NadR/Ttd14_AAA_dom"/>
</dbReference>
<sequence length="206" mass="23861">MKPTDLKQLRIVISGPVGSGKTSLTTAIARHFEIPHIEENLKKIYQAKIQCKKILRETNDPIIQKRAYDQWMGAYVDWFKNRTNLYNQHAAFVADRWEADILGLWLRLFSGETCEGITKQMLSDMRNKANTFDAAIILPMIDLDSPLKNEDGLTRRKDFNSLFSSHLMTGALVRQCQGLRRIYIPNNPMSIDERLEFVMRELSKTR</sequence>
<proteinExistence type="predicted"/>
<comment type="caution">
    <text evidence="2">The sequence shown here is derived from an EMBL/GenBank/DDBJ whole genome shotgun (WGS) entry which is preliminary data.</text>
</comment>
<dbReference type="Gene3D" id="3.40.50.300">
    <property type="entry name" value="P-loop containing nucleotide triphosphate hydrolases"/>
    <property type="match status" value="1"/>
</dbReference>
<evidence type="ECO:0000313" key="2">
    <source>
        <dbReference type="EMBL" id="MBR7798676.1"/>
    </source>
</evidence>
<reference evidence="2" key="1">
    <citation type="submission" date="2021-04" db="EMBL/GenBank/DDBJ databases">
        <title>novel species isolated from subtropical streams in China.</title>
        <authorList>
            <person name="Lu H."/>
        </authorList>
    </citation>
    <scope>NUCLEOTIDE SEQUENCE</scope>
    <source>
        <strain evidence="2">FT137W</strain>
    </source>
</reference>